<accession>A0ABQ5E2T7</accession>
<keyword evidence="2" id="KW-1185">Reference proteome</keyword>
<name>A0ABQ5E2T7_9ASTR</name>
<feature type="non-terminal residue" evidence="1">
    <location>
        <position position="1"/>
    </location>
</feature>
<dbReference type="Proteomes" id="UP001151760">
    <property type="component" value="Unassembled WGS sequence"/>
</dbReference>
<evidence type="ECO:0000313" key="2">
    <source>
        <dbReference type="Proteomes" id="UP001151760"/>
    </source>
</evidence>
<protein>
    <submittedName>
        <fullName evidence="1">Uncharacterized protein</fullName>
    </submittedName>
</protein>
<comment type="caution">
    <text evidence="1">The sequence shown here is derived from an EMBL/GenBank/DDBJ whole genome shotgun (WGS) entry which is preliminary data.</text>
</comment>
<proteinExistence type="predicted"/>
<reference evidence="1" key="2">
    <citation type="submission" date="2022-01" db="EMBL/GenBank/DDBJ databases">
        <authorList>
            <person name="Yamashiro T."/>
            <person name="Shiraishi A."/>
            <person name="Satake H."/>
            <person name="Nakayama K."/>
        </authorList>
    </citation>
    <scope>NUCLEOTIDE SEQUENCE</scope>
</reference>
<sequence>TEEQEVQNKLINSQPTKEASWNNIQTSVPITKPLVPEVPQSQIIHHALSSSHPDPQDRWSRDQRTKLVNIIGEPTEGMLTRSMAAKLIAASASESLFANFFFKIEPKKVFVALKHPR</sequence>
<organism evidence="1 2">
    <name type="scientific">Tanacetum coccineum</name>
    <dbReference type="NCBI Taxonomy" id="301880"/>
    <lineage>
        <taxon>Eukaryota</taxon>
        <taxon>Viridiplantae</taxon>
        <taxon>Streptophyta</taxon>
        <taxon>Embryophyta</taxon>
        <taxon>Tracheophyta</taxon>
        <taxon>Spermatophyta</taxon>
        <taxon>Magnoliopsida</taxon>
        <taxon>eudicotyledons</taxon>
        <taxon>Gunneridae</taxon>
        <taxon>Pentapetalae</taxon>
        <taxon>asterids</taxon>
        <taxon>campanulids</taxon>
        <taxon>Asterales</taxon>
        <taxon>Asteraceae</taxon>
        <taxon>Asteroideae</taxon>
        <taxon>Anthemideae</taxon>
        <taxon>Anthemidinae</taxon>
        <taxon>Tanacetum</taxon>
    </lineage>
</organism>
<evidence type="ECO:0000313" key="1">
    <source>
        <dbReference type="EMBL" id="GJT45394.1"/>
    </source>
</evidence>
<gene>
    <name evidence="1" type="ORF">Tco_0954109</name>
</gene>
<reference evidence="1" key="1">
    <citation type="journal article" date="2022" name="Int. J. Mol. Sci.">
        <title>Draft Genome of Tanacetum Coccineum: Genomic Comparison of Closely Related Tanacetum-Family Plants.</title>
        <authorList>
            <person name="Yamashiro T."/>
            <person name="Shiraishi A."/>
            <person name="Nakayama K."/>
            <person name="Satake H."/>
        </authorList>
    </citation>
    <scope>NUCLEOTIDE SEQUENCE</scope>
</reference>
<dbReference type="EMBL" id="BQNB010015898">
    <property type="protein sequence ID" value="GJT45394.1"/>
    <property type="molecule type" value="Genomic_DNA"/>
</dbReference>